<dbReference type="Proteomes" id="UP000266841">
    <property type="component" value="Unassembled WGS sequence"/>
</dbReference>
<sequence>MPSRKKAQGRRNRAKKEATRTAELRSLWEPMALCSRSNLVAVPCEHTLTVPPEIPQEGPAVSLMNYIAAEGFFQETLLVNHPHDFILKALQRFPEVGEESERSLAIDLLLRFLRNVFVSVSRIEGEKWFHQIHGNEVSICCMIYLLELLGTYSDMSVVNRRAIKISNKLIGGNRRDVVKFVAKRLPCTCLKELHCSVRKKVEKVGRCIHCLKQVPRSQLRVCTGCMNAEYCSRACQRADWSRHKNQCGNPELLSPDLPQDYVLK</sequence>
<evidence type="ECO:0000259" key="5">
    <source>
        <dbReference type="PROSITE" id="PS50865"/>
    </source>
</evidence>
<name>K0SYN2_THAOC</name>
<dbReference type="GO" id="GO:0008270">
    <property type="term" value="F:zinc ion binding"/>
    <property type="evidence" value="ECO:0007669"/>
    <property type="project" value="UniProtKB-KW"/>
</dbReference>
<dbReference type="PROSITE" id="PS50865">
    <property type="entry name" value="ZF_MYND_2"/>
    <property type="match status" value="1"/>
</dbReference>
<keyword evidence="3" id="KW-0862">Zinc</keyword>
<evidence type="ECO:0000256" key="3">
    <source>
        <dbReference type="ARBA" id="ARBA00022833"/>
    </source>
</evidence>
<keyword evidence="7" id="KW-1185">Reference proteome</keyword>
<protein>
    <recommendedName>
        <fullName evidence="5">MYND-type domain-containing protein</fullName>
    </recommendedName>
</protein>
<dbReference type="Pfam" id="PF01753">
    <property type="entry name" value="zf-MYND"/>
    <property type="match status" value="1"/>
</dbReference>
<feature type="domain" description="MYND-type" evidence="5">
    <location>
        <begin position="207"/>
        <end position="247"/>
    </location>
</feature>
<dbReference type="SUPFAM" id="SSF144232">
    <property type="entry name" value="HIT/MYND zinc finger-like"/>
    <property type="match status" value="1"/>
</dbReference>
<comment type="caution">
    <text evidence="6">The sequence shown here is derived from an EMBL/GenBank/DDBJ whole genome shotgun (WGS) entry which is preliminary data.</text>
</comment>
<dbReference type="OrthoDB" id="432970at2759"/>
<gene>
    <name evidence="6" type="ORF">THAOC_13000</name>
</gene>
<keyword evidence="1" id="KW-0479">Metal-binding</keyword>
<evidence type="ECO:0000256" key="4">
    <source>
        <dbReference type="PROSITE-ProRule" id="PRU00134"/>
    </source>
</evidence>
<evidence type="ECO:0000256" key="1">
    <source>
        <dbReference type="ARBA" id="ARBA00022723"/>
    </source>
</evidence>
<evidence type="ECO:0000313" key="6">
    <source>
        <dbReference type="EMBL" id="EJK66096.1"/>
    </source>
</evidence>
<accession>K0SYN2</accession>
<dbReference type="Gene3D" id="6.10.140.2220">
    <property type="match status" value="1"/>
</dbReference>
<dbReference type="eggNOG" id="ENOG502QWK5">
    <property type="taxonomic scope" value="Eukaryota"/>
</dbReference>
<proteinExistence type="predicted"/>
<keyword evidence="2 4" id="KW-0863">Zinc-finger</keyword>
<evidence type="ECO:0000256" key="2">
    <source>
        <dbReference type="ARBA" id="ARBA00022771"/>
    </source>
</evidence>
<reference evidence="6 7" key="1">
    <citation type="journal article" date="2012" name="Genome Biol.">
        <title>Genome and low-iron response of an oceanic diatom adapted to chronic iron limitation.</title>
        <authorList>
            <person name="Lommer M."/>
            <person name="Specht M."/>
            <person name="Roy A.S."/>
            <person name="Kraemer L."/>
            <person name="Andreson R."/>
            <person name="Gutowska M.A."/>
            <person name="Wolf J."/>
            <person name="Bergner S.V."/>
            <person name="Schilhabel M.B."/>
            <person name="Klostermeier U.C."/>
            <person name="Beiko R.G."/>
            <person name="Rosenstiel P."/>
            <person name="Hippler M."/>
            <person name="Laroche J."/>
        </authorList>
    </citation>
    <scope>NUCLEOTIDE SEQUENCE [LARGE SCALE GENOMIC DNA]</scope>
    <source>
        <strain evidence="6 7">CCMP1005</strain>
    </source>
</reference>
<dbReference type="PROSITE" id="PS01360">
    <property type="entry name" value="ZF_MYND_1"/>
    <property type="match status" value="1"/>
</dbReference>
<evidence type="ECO:0000313" key="7">
    <source>
        <dbReference type="Proteomes" id="UP000266841"/>
    </source>
</evidence>
<dbReference type="EMBL" id="AGNL01015274">
    <property type="protein sequence ID" value="EJK66096.1"/>
    <property type="molecule type" value="Genomic_DNA"/>
</dbReference>
<dbReference type="InterPro" id="IPR002893">
    <property type="entry name" value="Znf_MYND"/>
</dbReference>
<organism evidence="6 7">
    <name type="scientific">Thalassiosira oceanica</name>
    <name type="common">Marine diatom</name>
    <dbReference type="NCBI Taxonomy" id="159749"/>
    <lineage>
        <taxon>Eukaryota</taxon>
        <taxon>Sar</taxon>
        <taxon>Stramenopiles</taxon>
        <taxon>Ochrophyta</taxon>
        <taxon>Bacillariophyta</taxon>
        <taxon>Coscinodiscophyceae</taxon>
        <taxon>Thalassiosirophycidae</taxon>
        <taxon>Thalassiosirales</taxon>
        <taxon>Thalassiosiraceae</taxon>
        <taxon>Thalassiosira</taxon>
    </lineage>
</organism>
<dbReference type="AlphaFoldDB" id="K0SYN2"/>